<dbReference type="EMBL" id="BAABBN010000012">
    <property type="protein sequence ID" value="GAA3936071.1"/>
    <property type="molecule type" value="Genomic_DNA"/>
</dbReference>
<evidence type="ECO:0000259" key="1">
    <source>
        <dbReference type="Pfam" id="PF07045"/>
    </source>
</evidence>
<name>A0ABP7N3R2_9GAMM</name>
<sequence>MAYEMLVGLEVTDDHAYQTYRENMAPILKRYGGGFHYDFTVDQVLMSETHNPINRVFTIYFKDEQAKNDFFHDPEYLQIKAKYFESSVKATTIIASYNTDN</sequence>
<accession>A0ABP7N3R2</accession>
<evidence type="ECO:0000313" key="2">
    <source>
        <dbReference type="EMBL" id="GAA3936071.1"/>
    </source>
</evidence>
<comment type="caution">
    <text evidence="2">The sequence shown here is derived from an EMBL/GenBank/DDBJ whole genome shotgun (WGS) entry which is preliminary data.</text>
</comment>
<dbReference type="InterPro" id="IPR011008">
    <property type="entry name" value="Dimeric_a/b-barrel"/>
</dbReference>
<dbReference type="Proteomes" id="UP001501565">
    <property type="component" value="Unassembled WGS sequence"/>
</dbReference>
<evidence type="ECO:0000313" key="3">
    <source>
        <dbReference type="Proteomes" id="UP001501565"/>
    </source>
</evidence>
<dbReference type="Gene3D" id="3.30.70.100">
    <property type="match status" value="1"/>
</dbReference>
<reference evidence="3" key="1">
    <citation type="journal article" date="2019" name="Int. J. Syst. Evol. Microbiol.">
        <title>The Global Catalogue of Microorganisms (GCM) 10K type strain sequencing project: providing services to taxonomists for standard genome sequencing and annotation.</title>
        <authorList>
            <consortium name="The Broad Institute Genomics Platform"/>
            <consortium name="The Broad Institute Genome Sequencing Center for Infectious Disease"/>
            <person name="Wu L."/>
            <person name="Ma J."/>
        </authorList>
    </citation>
    <scope>NUCLEOTIDE SEQUENCE [LARGE SCALE GENOMIC DNA]</scope>
    <source>
        <strain evidence="3">JCM 17551</strain>
    </source>
</reference>
<proteinExistence type="predicted"/>
<dbReference type="RefSeq" id="WP_344799966.1">
    <property type="nucleotide sequence ID" value="NZ_BAABBN010000012.1"/>
</dbReference>
<feature type="domain" description="DUF1330" evidence="1">
    <location>
        <begin position="6"/>
        <end position="94"/>
    </location>
</feature>
<protein>
    <recommendedName>
        <fullName evidence="1">DUF1330 domain-containing protein</fullName>
    </recommendedName>
</protein>
<organism evidence="2 3">
    <name type="scientific">Litoribacillus peritrichatus</name>
    <dbReference type="NCBI Taxonomy" id="718191"/>
    <lineage>
        <taxon>Bacteria</taxon>
        <taxon>Pseudomonadati</taxon>
        <taxon>Pseudomonadota</taxon>
        <taxon>Gammaproteobacteria</taxon>
        <taxon>Oceanospirillales</taxon>
        <taxon>Oceanospirillaceae</taxon>
        <taxon>Litoribacillus</taxon>
    </lineage>
</organism>
<dbReference type="InterPro" id="IPR010753">
    <property type="entry name" value="DUF1330"/>
</dbReference>
<gene>
    <name evidence="2" type="ORF">GCM10022277_35660</name>
</gene>
<dbReference type="SUPFAM" id="SSF54909">
    <property type="entry name" value="Dimeric alpha+beta barrel"/>
    <property type="match status" value="1"/>
</dbReference>
<dbReference type="Pfam" id="PF07045">
    <property type="entry name" value="DUF1330"/>
    <property type="match status" value="1"/>
</dbReference>
<keyword evidence="3" id="KW-1185">Reference proteome</keyword>